<dbReference type="InterPro" id="IPR051407">
    <property type="entry name" value="Bact_OM_lipoprot/Surf_antigen"/>
</dbReference>
<dbReference type="PANTHER" id="PTHR35603:SF2">
    <property type="entry name" value="OUTER MEMBRANE LIPOPROTEIN"/>
    <property type="match status" value="1"/>
</dbReference>
<dbReference type="PROSITE" id="PS51257">
    <property type="entry name" value="PROKAR_LIPOPROTEIN"/>
    <property type="match status" value="1"/>
</dbReference>
<sequence length="159" mass="16269">MTIQKNAQRIIGITALFIVSGCANYPAPANPSGTVLPQATTVNTQFGVVQSIDLVQQQAASGIGGFGVGTIAGAVIGGVLGNQVGGGSGQTAATILGAAGGAYAGNTLEKNNQGIQTVNAYKFTVRLNNGSYQTYTQTSTTDIRVGDRVQIDNGMLRRY</sequence>
<feature type="domain" description="Glycine zipper 2TM" evidence="3">
    <location>
        <begin position="68"/>
        <end position="108"/>
    </location>
</feature>
<comment type="subcellular location">
    <subcellularLocation>
        <location evidence="1">Membrane</location>
    </subcellularLocation>
</comment>
<evidence type="ECO:0000256" key="2">
    <source>
        <dbReference type="ARBA" id="ARBA00023136"/>
    </source>
</evidence>
<dbReference type="PANTHER" id="PTHR35603">
    <property type="match status" value="1"/>
</dbReference>
<dbReference type="AlphaFoldDB" id="A0A1Q8YA75"/>
<dbReference type="RefSeq" id="WP_075587798.1">
    <property type="nucleotide sequence ID" value="NZ_MSYM01000018.1"/>
</dbReference>
<dbReference type="InterPro" id="IPR008816">
    <property type="entry name" value="Gly_zipper_2TM_dom"/>
</dbReference>
<evidence type="ECO:0000259" key="3">
    <source>
        <dbReference type="Pfam" id="PF05433"/>
    </source>
</evidence>
<protein>
    <submittedName>
        <fullName evidence="4">17 kDa surface antigen family protein</fullName>
    </submittedName>
</protein>
<dbReference type="EMBL" id="MSYM01000018">
    <property type="protein sequence ID" value="OLP04867.1"/>
    <property type="molecule type" value="Genomic_DNA"/>
</dbReference>
<proteinExistence type="predicted"/>
<gene>
    <name evidence="4" type="ORF">BLL52_3683</name>
</gene>
<evidence type="ECO:0000313" key="4">
    <source>
        <dbReference type="EMBL" id="OLP04867.1"/>
    </source>
</evidence>
<evidence type="ECO:0000313" key="5">
    <source>
        <dbReference type="Proteomes" id="UP000185911"/>
    </source>
</evidence>
<comment type="caution">
    <text evidence="4">The sequence shown here is derived from an EMBL/GenBank/DDBJ whole genome shotgun (WGS) entry which is preliminary data.</text>
</comment>
<accession>A0A1Q8YA75</accession>
<keyword evidence="5" id="KW-1185">Reference proteome</keyword>
<name>A0A1Q8YA75_9BURK</name>
<dbReference type="Pfam" id="PF05433">
    <property type="entry name" value="Rick_17kDa_Anti"/>
    <property type="match status" value="1"/>
</dbReference>
<dbReference type="GO" id="GO:0019867">
    <property type="term" value="C:outer membrane"/>
    <property type="evidence" value="ECO:0007669"/>
    <property type="project" value="InterPro"/>
</dbReference>
<keyword evidence="2" id="KW-0472">Membrane</keyword>
<reference evidence="4 5" key="1">
    <citation type="submission" date="2017-01" db="EMBL/GenBank/DDBJ databases">
        <title>Genome sequence of Rhodoferax antarcticus ANT.BR, a psychrophilic purple nonsulfur bacterium from an Antarctic microbial mat.</title>
        <authorList>
            <person name="Baker J."/>
            <person name="Riester C."/>
            <person name="Skinner B."/>
            <person name="Newell A."/>
            <person name="Swingley W."/>
            <person name="Madigan M."/>
            <person name="Jung D."/>
            <person name="Asao M."/>
            <person name="Chen M."/>
            <person name="Loughlin P."/>
            <person name="Pan H."/>
            <person name="Lin S."/>
            <person name="Li N."/>
            <person name="Shaw J."/>
            <person name="Prado M."/>
            <person name="Sherman C."/>
            <person name="Li X."/>
            <person name="Tang J."/>
            <person name="Blankenship R."/>
            <person name="Zhao T."/>
            <person name="Touchman J."/>
            <person name="Sattley M."/>
        </authorList>
    </citation>
    <scope>NUCLEOTIDE SEQUENCE [LARGE SCALE GENOMIC DNA]</scope>
    <source>
        <strain evidence="4 5">ANT.BR</strain>
    </source>
</reference>
<dbReference type="STRING" id="81479.RA876_12290"/>
<organism evidence="4 5">
    <name type="scientific">Rhodoferax antarcticus ANT.BR</name>
    <dbReference type="NCBI Taxonomy" id="1111071"/>
    <lineage>
        <taxon>Bacteria</taxon>
        <taxon>Pseudomonadati</taxon>
        <taxon>Pseudomonadota</taxon>
        <taxon>Betaproteobacteria</taxon>
        <taxon>Burkholderiales</taxon>
        <taxon>Comamonadaceae</taxon>
        <taxon>Rhodoferax</taxon>
    </lineage>
</organism>
<evidence type="ECO:0000256" key="1">
    <source>
        <dbReference type="ARBA" id="ARBA00004370"/>
    </source>
</evidence>
<dbReference type="Proteomes" id="UP000185911">
    <property type="component" value="Unassembled WGS sequence"/>
</dbReference>